<proteinExistence type="inferred from homology"/>
<evidence type="ECO:0000313" key="5">
    <source>
        <dbReference type="Proteomes" id="UP000594681"/>
    </source>
</evidence>
<keyword evidence="1" id="KW-0720">Serine protease</keyword>
<keyword evidence="2" id="KW-0732">Signal</keyword>
<feature type="active site" evidence="1">
    <location>
        <position position="251"/>
    </location>
</feature>
<dbReference type="KEGG" id="cliz:G7Y31_03175"/>
<organism evidence="4 5">
    <name type="scientific">Corynebacterium lizhenjunii</name>
    <dbReference type="NCBI Taxonomy" id="2709394"/>
    <lineage>
        <taxon>Bacteria</taxon>
        <taxon>Bacillati</taxon>
        <taxon>Actinomycetota</taxon>
        <taxon>Actinomycetes</taxon>
        <taxon>Mycobacteriales</taxon>
        <taxon>Corynebacteriaceae</taxon>
        <taxon>Corynebacterium</taxon>
    </lineage>
</organism>
<comment type="catalytic activity">
    <reaction evidence="1">
        <text>Hydrolysis of proteins in presence of ATP.</text>
        <dbReference type="EC" id="3.4.21.53"/>
    </reaction>
</comment>
<dbReference type="InterPro" id="IPR020568">
    <property type="entry name" value="Ribosomal_Su5_D2-typ_SF"/>
</dbReference>
<dbReference type="Proteomes" id="UP000594681">
    <property type="component" value="Chromosome"/>
</dbReference>
<dbReference type="GO" id="GO:0004176">
    <property type="term" value="F:ATP-dependent peptidase activity"/>
    <property type="evidence" value="ECO:0007669"/>
    <property type="project" value="UniProtKB-UniRule"/>
</dbReference>
<dbReference type="InterPro" id="IPR008269">
    <property type="entry name" value="Lon_proteolytic"/>
</dbReference>
<reference evidence="4 5" key="1">
    <citation type="submission" date="2020-11" db="EMBL/GenBank/DDBJ databases">
        <title>Corynebacterium sp. ZJ-599.</title>
        <authorList>
            <person name="Zhou J."/>
        </authorList>
    </citation>
    <scope>NUCLEOTIDE SEQUENCE [LARGE SCALE GENOMIC DNA]</scope>
    <source>
        <strain evidence="4 5">ZJ-599</strain>
    </source>
</reference>
<dbReference type="AlphaFoldDB" id="A0A7T0KGB0"/>
<dbReference type="SUPFAM" id="SSF54211">
    <property type="entry name" value="Ribosomal protein S5 domain 2-like"/>
    <property type="match status" value="1"/>
</dbReference>
<gene>
    <name evidence="4" type="ORF">G7Y31_03175</name>
</gene>
<dbReference type="PROSITE" id="PS51786">
    <property type="entry name" value="LON_PROTEOLYTIC"/>
    <property type="match status" value="1"/>
</dbReference>
<dbReference type="RefSeq" id="WP_165008580.1">
    <property type="nucleotide sequence ID" value="NZ_CP064954.1"/>
</dbReference>
<dbReference type="PANTHER" id="PTHR10046">
    <property type="entry name" value="ATP DEPENDENT LON PROTEASE FAMILY MEMBER"/>
    <property type="match status" value="1"/>
</dbReference>
<dbReference type="InterPro" id="IPR001478">
    <property type="entry name" value="PDZ"/>
</dbReference>
<evidence type="ECO:0000256" key="2">
    <source>
        <dbReference type="SAM" id="SignalP"/>
    </source>
</evidence>
<dbReference type="InterPro" id="IPR027065">
    <property type="entry name" value="Lon_Prtase"/>
</dbReference>
<sequence>MNTARHRRTRTLAWGALPLLLLTAALSVDHIPLADVPLTVPYAAEGPGPTVDTLGEVEGIPVVDVRAPEVDTPAGQLRMTTVSVRTNMTLPQLIGRWLTTDDTIVPAEQIFPKGATREEIEEANKAAFSQSESAATVAAMDWLHLPVKTVIADVIKDSPAQGHIRPDDVLLQVDGKRVAKPGQAQELIAALAPGDQVELLLERDGKEITVRPTLGENEHDPGKALLGVYMAAHPVDDIEVSYNLQDVGGPSAGMMFTLAVIDKLTPGDLTGGHVVAGTGTIDPDGTVGPIGGIVHKARAARDAGTELFLSPSDNCAEVLSRDTGNMVVAAVDTLDDAVTAIESFAKGEEVRTCGSA</sequence>
<dbReference type="GO" id="GO:0006508">
    <property type="term" value="P:proteolysis"/>
    <property type="evidence" value="ECO:0007669"/>
    <property type="project" value="UniProtKB-KW"/>
</dbReference>
<feature type="domain" description="Lon proteolytic" evidence="3">
    <location>
        <begin position="246"/>
        <end position="344"/>
    </location>
</feature>
<name>A0A7T0KGB0_9CORY</name>
<dbReference type="Gene3D" id="2.30.42.10">
    <property type="match status" value="1"/>
</dbReference>
<protein>
    <recommendedName>
        <fullName evidence="1">endopeptidase La</fullName>
        <ecNumber evidence="1">3.4.21.53</ecNumber>
    </recommendedName>
</protein>
<dbReference type="GO" id="GO:0030163">
    <property type="term" value="P:protein catabolic process"/>
    <property type="evidence" value="ECO:0007669"/>
    <property type="project" value="InterPro"/>
</dbReference>
<dbReference type="Gene3D" id="3.30.230.10">
    <property type="match status" value="1"/>
</dbReference>
<dbReference type="EMBL" id="CP064954">
    <property type="protein sequence ID" value="QPK79720.1"/>
    <property type="molecule type" value="Genomic_DNA"/>
</dbReference>
<keyword evidence="1" id="KW-0378">Hydrolase</keyword>
<dbReference type="Pfam" id="PF05362">
    <property type="entry name" value="Lon_C"/>
    <property type="match status" value="1"/>
</dbReference>
<dbReference type="GO" id="GO:0005524">
    <property type="term" value="F:ATP binding"/>
    <property type="evidence" value="ECO:0007669"/>
    <property type="project" value="InterPro"/>
</dbReference>
<feature type="chain" id="PRO_5038756000" description="endopeptidase La" evidence="2">
    <location>
        <begin position="28"/>
        <end position="356"/>
    </location>
</feature>
<keyword evidence="5" id="KW-1185">Reference proteome</keyword>
<accession>A0A7T0KGB0</accession>
<evidence type="ECO:0000256" key="1">
    <source>
        <dbReference type="PROSITE-ProRule" id="PRU01122"/>
    </source>
</evidence>
<evidence type="ECO:0000259" key="3">
    <source>
        <dbReference type="PROSITE" id="PS51786"/>
    </source>
</evidence>
<dbReference type="InterPro" id="IPR014721">
    <property type="entry name" value="Ribsml_uS5_D2-typ_fold_subgr"/>
</dbReference>
<dbReference type="InterPro" id="IPR036034">
    <property type="entry name" value="PDZ_sf"/>
</dbReference>
<dbReference type="GO" id="GO:0004252">
    <property type="term" value="F:serine-type endopeptidase activity"/>
    <property type="evidence" value="ECO:0007669"/>
    <property type="project" value="UniProtKB-UniRule"/>
</dbReference>
<dbReference type="EC" id="3.4.21.53" evidence="1"/>
<evidence type="ECO:0000313" key="4">
    <source>
        <dbReference type="EMBL" id="QPK79720.1"/>
    </source>
</evidence>
<dbReference type="Pfam" id="PF13180">
    <property type="entry name" value="PDZ_2"/>
    <property type="match status" value="1"/>
</dbReference>
<dbReference type="SMART" id="SM00228">
    <property type="entry name" value="PDZ"/>
    <property type="match status" value="1"/>
</dbReference>
<feature type="active site" evidence="1">
    <location>
        <position position="296"/>
    </location>
</feature>
<feature type="signal peptide" evidence="2">
    <location>
        <begin position="1"/>
        <end position="27"/>
    </location>
</feature>
<keyword evidence="1" id="KW-0645">Protease</keyword>
<comment type="similarity">
    <text evidence="1">Belongs to the peptidase S16 family.</text>
</comment>
<dbReference type="SUPFAM" id="SSF50156">
    <property type="entry name" value="PDZ domain-like"/>
    <property type="match status" value="1"/>
</dbReference>